<dbReference type="GO" id="GO:0016787">
    <property type="term" value="F:hydrolase activity"/>
    <property type="evidence" value="ECO:0007669"/>
    <property type="project" value="InterPro"/>
</dbReference>
<dbReference type="AlphaFoldDB" id="C5MF34"/>
<accession>C5MF34</accession>
<dbReference type="PANTHER" id="PTHR47562:SF2">
    <property type="entry name" value="CARBOXYMETHYLENEBUTENOLIDASE-RELATED"/>
    <property type="match status" value="1"/>
</dbReference>
<dbReference type="OrthoDB" id="58297at2759"/>
<dbReference type="eggNOG" id="ENOG502QQFN">
    <property type="taxonomic scope" value="Eukaryota"/>
</dbReference>
<dbReference type="VEuPathDB" id="FungiDB:CTRG_04677"/>
<dbReference type="Gene3D" id="3.40.50.1820">
    <property type="entry name" value="alpha/beta hydrolase"/>
    <property type="match status" value="1"/>
</dbReference>
<protein>
    <recommendedName>
        <fullName evidence="1">Dienelactone hydrolase domain-containing protein</fullName>
    </recommendedName>
</protein>
<dbReference type="Proteomes" id="UP000002037">
    <property type="component" value="Unassembled WGS sequence"/>
</dbReference>
<evidence type="ECO:0000313" key="3">
    <source>
        <dbReference type="Proteomes" id="UP000002037"/>
    </source>
</evidence>
<dbReference type="Pfam" id="PF01738">
    <property type="entry name" value="DLH"/>
    <property type="match status" value="1"/>
</dbReference>
<organism evidence="2 3">
    <name type="scientific">Candida tropicalis (strain ATCC MYA-3404 / T1)</name>
    <name type="common">Yeast</name>
    <dbReference type="NCBI Taxonomy" id="294747"/>
    <lineage>
        <taxon>Eukaryota</taxon>
        <taxon>Fungi</taxon>
        <taxon>Dikarya</taxon>
        <taxon>Ascomycota</taxon>
        <taxon>Saccharomycotina</taxon>
        <taxon>Pichiomycetes</taxon>
        <taxon>Debaryomycetaceae</taxon>
        <taxon>Candida/Lodderomyces clade</taxon>
        <taxon>Candida</taxon>
    </lineage>
</organism>
<dbReference type="EMBL" id="GG692400">
    <property type="protein sequence ID" value="EER31894.1"/>
    <property type="molecule type" value="Genomic_DNA"/>
</dbReference>
<dbReference type="KEGG" id="ctp:CTRG_04677"/>
<reference evidence="2 3" key="1">
    <citation type="journal article" date="2009" name="Nature">
        <title>Evolution of pathogenicity and sexual reproduction in eight Candida genomes.</title>
        <authorList>
            <person name="Butler G."/>
            <person name="Rasmussen M.D."/>
            <person name="Lin M.F."/>
            <person name="Santos M.A."/>
            <person name="Sakthikumar S."/>
            <person name="Munro C.A."/>
            <person name="Rheinbay E."/>
            <person name="Grabherr M."/>
            <person name="Forche A."/>
            <person name="Reedy J.L."/>
            <person name="Agrafioti I."/>
            <person name="Arnaud M.B."/>
            <person name="Bates S."/>
            <person name="Brown A.J."/>
            <person name="Brunke S."/>
            <person name="Costanzo M.C."/>
            <person name="Fitzpatrick D.A."/>
            <person name="de Groot P.W."/>
            <person name="Harris D."/>
            <person name="Hoyer L.L."/>
            <person name="Hube B."/>
            <person name="Klis F.M."/>
            <person name="Kodira C."/>
            <person name="Lennard N."/>
            <person name="Logue M.E."/>
            <person name="Martin R."/>
            <person name="Neiman A.M."/>
            <person name="Nikolaou E."/>
            <person name="Quail M.A."/>
            <person name="Quinn J."/>
            <person name="Santos M.C."/>
            <person name="Schmitzberger F.F."/>
            <person name="Sherlock G."/>
            <person name="Shah P."/>
            <person name="Silverstein K.A."/>
            <person name="Skrzypek M.S."/>
            <person name="Soll D."/>
            <person name="Staggs R."/>
            <person name="Stansfield I."/>
            <person name="Stumpf M.P."/>
            <person name="Sudbery P.E."/>
            <person name="Srikantha T."/>
            <person name="Zeng Q."/>
            <person name="Berman J."/>
            <person name="Berriman M."/>
            <person name="Heitman J."/>
            <person name="Gow N.A."/>
            <person name="Lorenz M.C."/>
            <person name="Birren B.W."/>
            <person name="Kellis M."/>
            <person name="Cuomo C.A."/>
        </authorList>
    </citation>
    <scope>NUCLEOTIDE SEQUENCE [LARGE SCALE GENOMIC DNA]</scope>
    <source>
        <strain evidence="3">ATCC MYA-3404 / T1</strain>
    </source>
</reference>
<sequence>MLIEESYHDVKTADGTTMRIFTYHPKIPNFPKARFPGVIVYSEIYQVTGPVSRFAKDIAGQGFIVAAPSSYHNFVSHEPLAYDAEGTDLGNKYKIEKELSSYDEDTNLTIDYLTSLPTCNGKIGATGMCLGGHLAFRAALDPRVLASTCWFATDIAQHSLGKGMNDDSLKRCGEIKGELLYIAGTKDTHVPFEMRSLIREELHKNEVAVHFAEIDSAQHAFIRDESSKGRYDPAVTKYLFDWMLEIFNRRLKLDYGDHDGKDNKVEHVC</sequence>
<evidence type="ECO:0000259" key="1">
    <source>
        <dbReference type="Pfam" id="PF01738"/>
    </source>
</evidence>
<dbReference type="SUPFAM" id="SSF53474">
    <property type="entry name" value="alpha/beta-Hydrolases"/>
    <property type="match status" value="1"/>
</dbReference>
<evidence type="ECO:0000313" key="2">
    <source>
        <dbReference type="EMBL" id="EER31894.1"/>
    </source>
</evidence>
<keyword evidence="3" id="KW-1185">Reference proteome</keyword>
<dbReference type="STRING" id="294747.C5MF34"/>
<dbReference type="RefSeq" id="XP_002550379.1">
    <property type="nucleotide sequence ID" value="XM_002550333.1"/>
</dbReference>
<proteinExistence type="predicted"/>
<dbReference type="InterPro" id="IPR029058">
    <property type="entry name" value="AB_hydrolase_fold"/>
</dbReference>
<gene>
    <name evidence="2" type="ORF">CTRG_04677</name>
</gene>
<dbReference type="PANTHER" id="PTHR47562">
    <property type="match status" value="1"/>
</dbReference>
<feature type="domain" description="Dienelactone hydrolase" evidence="1">
    <location>
        <begin position="32"/>
        <end position="249"/>
    </location>
</feature>
<dbReference type="HOGENOM" id="CLU_054590_1_0_1"/>
<dbReference type="GeneID" id="8296624"/>
<dbReference type="InterPro" id="IPR002925">
    <property type="entry name" value="Dienelactn_hydro"/>
</dbReference>
<name>C5MF34_CANTT</name>